<protein>
    <submittedName>
        <fullName evidence="1">Uncharacterized protein</fullName>
    </submittedName>
</protein>
<dbReference type="EMBL" id="JBBWWQ010000002">
    <property type="protein sequence ID" value="KAK8954697.1"/>
    <property type="molecule type" value="Genomic_DNA"/>
</dbReference>
<name>A0AAP0GEK9_9ASPA</name>
<sequence length="153" mass="17125">MLASPSFTVDLSPSDLAATALFFSPAAAVPRLLSVGLLPTPPTVYPALPQMADAPPLSPRSWHSSKPCSQLRKPKWTPSTHVWMPYRGCVLLHPCTQLIFLQQAAWTPTPTGVEYPAYARTIRMDFPIYEGRKDPLPWLTHCDIFFRQLAHTR</sequence>
<dbReference type="AlphaFoldDB" id="A0AAP0GEK9"/>
<gene>
    <name evidence="1" type="ORF">KSP39_PZI001623</name>
</gene>
<accession>A0AAP0GEK9</accession>
<keyword evidence="2" id="KW-1185">Reference proteome</keyword>
<evidence type="ECO:0000313" key="1">
    <source>
        <dbReference type="EMBL" id="KAK8954697.1"/>
    </source>
</evidence>
<proteinExistence type="predicted"/>
<comment type="caution">
    <text evidence="1">The sequence shown here is derived from an EMBL/GenBank/DDBJ whole genome shotgun (WGS) entry which is preliminary data.</text>
</comment>
<reference evidence="1 2" key="1">
    <citation type="journal article" date="2022" name="Nat. Plants">
        <title>Genomes of leafy and leafless Platanthera orchids illuminate the evolution of mycoheterotrophy.</title>
        <authorList>
            <person name="Li M.H."/>
            <person name="Liu K.W."/>
            <person name="Li Z."/>
            <person name="Lu H.C."/>
            <person name="Ye Q.L."/>
            <person name="Zhang D."/>
            <person name="Wang J.Y."/>
            <person name="Li Y.F."/>
            <person name="Zhong Z.M."/>
            <person name="Liu X."/>
            <person name="Yu X."/>
            <person name="Liu D.K."/>
            <person name="Tu X.D."/>
            <person name="Liu B."/>
            <person name="Hao Y."/>
            <person name="Liao X.Y."/>
            <person name="Jiang Y.T."/>
            <person name="Sun W.H."/>
            <person name="Chen J."/>
            <person name="Chen Y.Q."/>
            <person name="Ai Y."/>
            <person name="Zhai J.W."/>
            <person name="Wu S.S."/>
            <person name="Zhou Z."/>
            <person name="Hsiao Y.Y."/>
            <person name="Wu W.L."/>
            <person name="Chen Y.Y."/>
            <person name="Lin Y.F."/>
            <person name="Hsu J.L."/>
            <person name="Li C.Y."/>
            <person name="Wang Z.W."/>
            <person name="Zhao X."/>
            <person name="Zhong W.Y."/>
            <person name="Ma X.K."/>
            <person name="Ma L."/>
            <person name="Huang J."/>
            <person name="Chen G.Z."/>
            <person name="Huang M.Z."/>
            <person name="Huang L."/>
            <person name="Peng D.H."/>
            <person name="Luo Y.B."/>
            <person name="Zou S.Q."/>
            <person name="Chen S.P."/>
            <person name="Lan S."/>
            <person name="Tsai W.C."/>
            <person name="Van de Peer Y."/>
            <person name="Liu Z.J."/>
        </authorList>
    </citation>
    <scope>NUCLEOTIDE SEQUENCE [LARGE SCALE GENOMIC DNA]</scope>
    <source>
        <strain evidence="1">Lor287</strain>
    </source>
</reference>
<organism evidence="1 2">
    <name type="scientific">Platanthera zijinensis</name>
    <dbReference type="NCBI Taxonomy" id="2320716"/>
    <lineage>
        <taxon>Eukaryota</taxon>
        <taxon>Viridiplantae</taxon>
        <taxon>Streptophyta</taxon>
        <taxon>Embryophyta</taxon>
        <taxon>Tracheophyta</taxon>
        <taxon>Spermatophyta</taxon>
        <taxon>Magnoliopsida</taxon>
        <taxon>Liliopsida</taxon>
        <taxon>Asparagales</taxon>
        <taxon>Orchidaceae</taxon>
        <taxon>Orchidoideae</taxon>
        <taxon>Orchideae</taxon>
        <taxon>Orchidinae</taxon>
        <taxon>Platanthera</taxon>
    </lineage>
</organism>
<evidence type="ECO:0000313" key="2">
    <source>
        <dbReference type="Proteomes" id="UP001418222"/>
    </source>
</evidence>
<dbReference type="Proteomes" id="UP001418222">
    <property type="component" value="Unassembled WGS sequence"/>
</dbReference>